<accession>A0A546X677</accession>
<dbReference type="Proteomes" id="UP000315434">
    <property type="component" value="Unassembled WGS sequence"/>
</dbReference>
<feature type="domain" description="HTH araC/xylS-type" evidence="4">
    <location>
        <begin position="215"/>
        <end position="318"/>
    </location>
</feature>
<evidence type="ECO:0000259" key="4">
    <source>
        <dbReference type="PROSITE" id="PS01124"/>
    </source>
</evidence>
<evidence type="ECO:0000256" key="2">
    <source>
        <dbReference type="ARBA" id="ARBA00023125"/>
    </source>
</evidence>
<keyword evidence="2" id="KW-0238">DNA-binding</keyword>
<dbReference type="PANTHER" id="PTHR46796:SF6">
    <property type="entry name" value="ARAC SUBFAMILY"/>
    <property type="match status" value="1"/>
</dbReference>
<dbReference type="OrthoDB" id="252470at2"/>
<dbReference type="PRINTS" id="PR00032">
    <property type="entry name" value="HTHARAC"/>
</dbReference>
<dbReference type="RefSeq" id="WP_142843277.1">
    <property type="nucleotide sequence ID" value="NZ_JAPZAB010000011.1"/>
</dbReference>
<dbReference type="InterPro" id="IPR050204">
    <property type="entry name" value="AraC_XylS_family_regulators"/>
</dbReference>
<dbReference type="Pfam" id="PF12833">
    <property type="entry name" value="HTH_18"/>
    <property type="match status" value="1"/>
</dbReference>
<dbReference type="EMBL" id="SGNY01000011">
    <property type="protein sequence ID" value="TRA96248.1"/>
    <property type="molecule type" value="Genomic_DNA"/>
</dbReference>
<keyword evidence="3" id="KW-0804">Transcription</keyword>
<dbReference type="InterPro" id="IPR035418">
    <property type="entry name" value="AraC-bd_2"/>
</dbReference>
<dbReference type="GO" id="GO:0043565">
    <property type="term" value="F:sequence-specific DNA binding"/>
    <property type="evidence" value="ECO:0007669"/>
    <property type="project" value="InterPro"/>
</dbReference>
<evidence type="ECO:0000313" key="6">
    <source>
        <dbReference type="Proteomes" id="UP000315434"/>
    </source>
</evidence>
<name>A0A546X677_RHIRH</name>
<organism evidence="5 6">
    <name type="scientific">Rhizobium rhizogenes</name>
    <name type="common">Agrobacterium rhizogenes</name>
    <dbReference type="NCBI Taxonomy" id="359"/>
    <lineage>
        <taxon>Bacteria</taxon>
        <taxon>Pseudomonadati</taxon>
        <taxon>Pseudomonadota</taxon>
        <taxon>Alphaproteobacteria</taxon>
        <taxon>Hyphomicrobiales</taxon>
        <taxon>Rhizobiaceae</taxon>
        <taxon>Rhizobium/Agrobacterium group</taxon>
        <taxon>Rhizobium</taxon>
    </lineage>
</organism>
<comment type="caution">
    <text evidence="5">The sequence shown here is derived from an EMBL/GenBank/DDBJ whole genome shotgun (WGS) entry which is preliminary data.</text>
</comment>
<proteinExistence type="predicted"/>
<dbReference type="InterPro" id="IPR020449">
    <property type="entry name" value="Tscrpt_reg_AraC-type_HTH"/>
</dbReference>
<gene>
    <name evidence="5" type="ORF">EXN68_24020</name>
</gene>
<keyword evidence="1" id="KW-0805">Transcription regulation</keyword>
<dbReference type="PANTHER" id="PTHR46796">
    <property type="entry name" value="HTH-TYPE TRANSCRIPTIONAL ACTIVATOR RHAS-RELATED"/>
    <property type="match status" value="1"/>
</dbReference>
<dbReference type="GO" id="GO:0003700">
    <property type="term" value="F:DNA-binding transcription factor activity"/>
    <property type="evidence" value="ECO:0007669"/>
    <property type="project" value="InterPro"/>
</dbReference>
<evidence type="ECO:0000256" key="3">
    <source>
        <dbReference type="ARBA" id="ARBA00023163"/>
    </source>
</evidence>
<dbReference type="SMART" id="SM00342">
    <property type="entry name" value="HTH_ARAC"/>
    <property type="match status" value="1"/>
</dbReference>
<dbReference type="AlphaFoldDB" id="A0A546X677"/>
<reference evidence="5 6" key="1">
    <citation type="journal article" date="2019" name="Appl. Microbiol. Biotechnol.">
        <title>Differential efficiency of wild type rhizogenic strains for rol gene transformation of plants.</title>
        <authorList>
            <person name="Desmet S."/>
            <person name="De Keyser E."/>
            <person name="Van Vaerenbergh J."/>
            <person name="Baeyen S."/>
            <person name="Van Huylenbroeck J."/>
            <person name="Geelen D."/>
            <person name="Dhooghe E."/>
        </authorList>
    </citation>
    <scope>NUCLEOTIDE SEQUENCE [LARGE SCALE GENOMIC DNA]</scope>
    <source>
        <strain evidence="5 6">GBBC3284</strain>
    </source>
</reference>
<dbReference type="Pfam" id="PF14525">
    <property type="entry name" value="AraC_binding_2"/>
    <property type="match status" value="1"/>
</dbReference>
<evidence type="ECO:0000313" key="5">
    <source>
        <dbReference type="EMBL" id="TRA96248.1"/>
    </source>
</evidence>
<evidence type="ECO:0000256" key="1">
    <source>
        <dbReference type="ARBA" id="ARBA00023015"/>
    </source>
</evidence>
<dbReference type="InterPro" id="IPR009057">
    <property type="entry name" value="Homeodomain-like_sf"/>
</dbReference>
<protein>
    <submittedName>
        <fullName evidence="5">Helix-turn-helix domain-containing protein</fullName>
    </submittedName>
</protein>
<dbReference type="Gene3D" id="1.10.10.60">
    <property type="entry name" value="Homeodomain-like"/>
    <property type="match status" value="1"/>
</dbReference>
<dbReference type="InterPro" id="IPR018060">
    <property type="entry name" value="HTH_AraC"/>
</dbReference>
<dbReference type="PROSITE" id="PS01124">
    <property type="entry name" value="HTH_ARAC_FAMILY_2"/>
    <property type="match status" value="1"/>
</dbReference>
<sequence>MHLASLGRCVPTQWVTREFDAWTSDLKSICGHFNPSRYDGSNVVRGSAALSHAAGIELAQVANDLDYIRRDPDDIRADQGDNLFLLLQLEGSCGVEQSGRQEQLHPGECILVDSTRPSIFYFGGSFSNHLSVHLPRQMLLSDRAVRISVTRKIRADDPMSIMLGALVAKMISTASDDNRAPHLRELLFNTTRQAFATDPGEEFFVRGDSGTGRLEVVQVLIDENLTEEYLTPQWLANRVGVSLRTLQEDLSSQGMTVTGMIKLKRLHLARARLERLRGAHHPGAIADVAYSVGFNDISYFNRSFRKLFDCSPKDVVTS</sequence>
<dbReference type="SUPFAM" id="SSF46689">
    <property type="entry name" value="Homeodomain-like"/>
    <property type="match status" value="1"/>
</dbReference>